<dbReference type="Gene3D" id="2.60.40.10">
    <property type="entry name" value="Immunoglobulins"/>
    <property type="match status" value="1"/>
</dbReference>
<dbReference type="SUPFAM" id="SSF48726">
    <property type="entry name" value="Immunoglobulin"/>
    <property type="match status" value="1"/>
</dbReference>
<evidence type="ECO:0000256" key="1">
    <source>
        <dbReference type="ARBA" id="ARBA00023157"/>
    </source>
</evidence>
<feature type="region of interest" description="Disordered" evidence="2">
    <location>
        <begin position="1"/>
        <end position="24"/>
    </location>
</feature>
<evidence type="ECO:0000259" key="3">
    <source>
        <dbReference type="Pfam" id="PF08205"/>
    </source>
</evidence>
<accession>A0A834I639</accession>
<evidence type="ECO:0000313" key="4">
    <source>
        <dbReference type="EMBL" id="KAF7275195.1"/>
    </source>
</evidence>
<comment type="caution">
    <text evidence="4">The sequence shown here is derived from an EMBL/GenBank/DDBJ whole genome shotgun (WGS) entry which is preliminary data.</text>
</comment>
<dbReference type="FunFam" id="2.60.40.10:FF:001634">
    <property type="entry name" value="Beat-IIIc, isoform B"/>
    <property type="match status" value="1"/>
</dbReference>
<evidence type="ECO:0000256" key="2">
    <source>
        <dbReference type="SAM" id="MobiDB-lite"/>
    </source>
</evidence>
<name>A0A834I639_RHYFE</name>
<dbReference type="OrthoDB" id="10015491at2759"/>
<feature type="region of interest" description="Disordered" evidence="2">
    <location>
        <begin position="108"/>
        <end position="141"/>
    </location>
</feature>
<evidence type="ECO:0000313" key="5">
    <source>
        <dbReference type="Proteomes" id="UP000625711"/>
    </source>
</evidence>
<keyword evidence="5" id="KW-1185">Reference proteome</keyword>
<proteinExistence type="predicted"/>
<dbReference type="PANTHER" id="PTHR21261">
    <property type="entry name" value="BEAT PROTEIN"/>
    <property type="match status" value="1"/>
</dbReference>
<keyword evidence="1" id="KW-1015">Disulfide bond</keyword>
<sequence>MLGQGKSLPESGPKITGGKPRYQAGDTVNVNCTSGRSKPAAQLNWMINGEPADPKFLRGPDFIVTGREGLETTVLGLEFVAKHKHFKRGNMKLKCLATIATVYLVSNEESVEGERPQKGLVLESRGTVSPTGSRADRVHTS</sequence>
<feature type="non-terminal residue" evidence="4">
    <location>
        <position position="1"/>
    </location>
</feature>
<dbReference type="Pfam" id="PF08205">
    <property type="entry name" value="C2-set_2"/>
    <property type="match status" value="1"/>
</dbReference>
<protein>
    <recommendedName>
        <fullName evidence="3">CD80-like immunoglobulin C2-set domain-containing protein</fullName>
    </recommendedName>
</protein>
<gene>
    <name evidence="4" type="ORF">GWI33_012093</name>
</gene>
<organism evidence="4 5">
    <name type="scientific">Rhynchophorus ferrugineus</name>
    <name type="common">Red palm weevil</name>
    <name type="synonym">Curculio ferrugineus</name>
    <dbReference type="NCBI Taxonomy" id="354439"/>
    <lineage>
        <taxon>Eukaryota</taxon>
        <taxon>Metazoa</taxon>
        <taxon>Ecdysozoa</taxon>
        <taxon>Arthropoda</taxon>
        <taxon>Hexapoda</taxon>
        <taxon>Insecta</taxon>
        <taxon>Pterygota</taxon>
        <taxon>Neoptera</taxon>
        <taxon>Endopterygota</taxon>
        <taxon>Coleoptera</taxon>
        <taxon>Polyphaga</taxon>
        <taxon>Cucujiformia</taxon>
        <taxon>Curculionidae</taxon>
        <taxon>Dryophthorinae</taxon>
        <taxon>Rhynchophorus</taxon>
    </lineage>
</organism>
<reference evidence="4" key="1">
    <citation type="submission" date="2020-08" db="EMBL/GenBank/DDBJ databases">
        <title>Genome sequencing and assembly of the red palm weevil Rhynchophorus ferrugineus.</title>
        <authorList>
            <person name="Dias G.B."/>
            <person name="Bergman C.M."/>
            <person name="Manee M."/>
        </authorList>
    </citation>
    <scope>NUCLEOTIDE SEQUENCE</scope>
    <source>
        <strain evidence="4">AA-2017</strain>
        <tissue evidence="4">Whole larva</tissue>
    </source>
</reference>
<dbReference type="Proteomes" id="UP000625711">
    <property type="component" value="Unassembled WGS sequence"/>
</dbReference>
<dbReference type="AlphaFoldDB" id="A0A834I639"/>
<dbReference type="InterPro" id="IPR013783">
    <property type="entry name" value="Ig-like_fold"/>
</dbReference>
<feature type="domain" description="CD80-like immunoglobulin C2-set" evidence="3">
    <location>
        <begin position="13"/>
        <end position="52"/>
    </location>
</feature>
<dbReference type="EMBL" id="JAACXV010011092">
    <property type="protein sequence ID" value="KAF7275195.1"/>
    <property type="molecule type" value="Genomic_DNA"/>
</dbReference>
<dbReference type="InterPro" id="IPR013162">
    <property type="entry name" value="CD80_C2-set"/>
</dbReference>
<dbReference type="InterPro" id="IPR036179">
    <property type="entry name" value="Ig-like_dom_sf"/>
</dbReference>
<dbReference type="PANTHER" id="PTHR21261:SF15">
    <property type="entry name" value="BEATEN PATH IIIA, ISOFORM D-RELATED"/>
    <property type="match status" value="1"/>
</dbReference>